<evidence type="ECO:0000256" key="1">
    <source>
        <dbReference type="SAM" id="MobiDB-lite"/>
    </source>
</evidence>
<keyword evidence="2" id="KW-0732">Signal</keyword>
<feature type="compositionally biased region" description="Basic and acidic residues" evidence="1">
    <location>
        <begin position="743"/>
        <end position="756"/>
    </location>
</feature>
<organism evidence="3 4">
    <name type="scientific">Orbilia oligospora</name>
    <name type="common">Nematode-trapping fungus</name>
    <name type="synonym">Arthrobotrys oligospora</name>
    <dbReference type="NCBI Taxonomy" id="2813651"/>
    <lineage>
        <taxon>Eukaryota</taxon>
        <taxon>Fungi</taxon>
        <taxon>Dikarya</taxon>
        <taxon>Ascomycota</taxon>
        <taxon>Pezizomycotina</taxon>
        <taxon>Orbiliomycetes</taxon>
        <taxon>Orbiliales</taxon>
        <taxon>Orbiliaceae</taxon>
        <taxon>Orbilia</taxon>
    </lineage>
</organism>
<feature type="compositionally biased region" description="Basic residues" evidence="1">
    <location>
        <begin position="234"/>
        <end position="248"/>
    </location>
</feature>
<feature type="region of interest" description="Disordered" evidence="1">
    <location>
        <begin position="701"/>
        <end position="792"/>
    </location>
</feature>
<feature type="chain" id="PRO_5028840327" evidence="2">
    <location>
        <begin position="25"/>
        <end position="802"/>
    </location>
</feature>
<name>A0A7C8Q3S7_ORBOL</name>
<evidence type="ECO:0000313" key="3">
    <source>
        <dbReference type="EMBL" id="KAF3192104.1"/>
    </source>
</evidence>
<reference evidence="3 4" key="1">
    <citation type="submission" date="2019-06" db="EMBL/GenBank/DDBJ databases">
        <authorList>
            <person name="Palmer J.M."/>
        </authorList>
    </citation>
    <scope>NUCLEOTIDE SEQUENCE [LARGE SCALE GENOMIC DNA]</scope>
    <source>
        <strain evidence="3 4">TWF788</strain>
    </source>
</reference>
<sequence length="802" mass="90744">MDTALSSLSLCMLHLSSCIYGLIATTVYHGIPSPSPLSPLFHYHYYLYGPIYHDITASKMESSRASRGGSDFFPSPPPLPPPPPSPPHMPSRTPNRIPHPASNISTKKTKYSHHHHKASLPALPIAIPSVAPISIPTGYYLARGIPMAPYSCNDPSCGLENRLPGYIVEELTSQSGDSIGEIHTPVVHLPENVPPPIGISETGYPMGIAGPDGSPAWAKPKASTRPFKHEHGHEHNRHKNFHSHHNHPHAGFQGGPEYLVPMGTPIPNPYGPGIVFLPPKDPRIIPCRPAQNLGHFDYDDLDTIEGDRLHYQGRHPVFEDPNSEYARIKLRAEQNERARIEEIERDQALRNARKKEYQKNVWLKAMGAKQDRPDFDGSSSTHHTAAYYDERVININVRQPCDKCQELVTIETVHRRLSPHDASQGISINLDSPAPKRVKEFLCEKCEVSEAEEKKNADLLRKLVRQVVAEADTIKKAKENELSPRFTPSHGQGVIHSEHPQPLDQRAVLKEHLLHHGRNKSSRFENMPQDAALSNPTLHDRQSRRHLYGHTEANISDVYRDESDGEYLPANEARVTQPKSSTNLGNRLSHSILTALDREHIVNKDNIRIISSKGPEDDEEEEEEVIVIRRARRHNDKNHNENRSHPTLVKSATENPEEALEALTRRLAHRLALSPTKAHSFHDATNLRNYTKEMYQEIESGSDSSGYSAFVRKHQRSRAHAHQRQTNNRANHYNRGAHTHSANHPEPHHQHYRERIVEDDDENHPHYQRRRRTRPEDEPGDPSSNTTAGFFSNWGLFRKPTF</sequence>
<feature type="signal peptide" evidence="2">
    <location>
        <begin position="1"/>
        <end position="24"/>
    </location>
</feature>
<dbReference type="Proteomes" id="UP000479691">
    <property type="component" value="Unassembled WGS sequence"/>
</dbReference>
<evidence type="ECO:0000313" key="4">
    <source>
        <dbReference type="Proteomes" id="UP000479691"/>
    </source>
</evidence>
<feature type="region of interest" description="Disordered" evidence="1">
    <location>
        <begin position="635"/>
        <end position="655"/>
    </location>
</feature>
<feature type="compositionally biased region" description="Basic residues" evidence="1">
    <location>
        <begin position="711"/>
        <end position="723"/>
    </location>
</feature>
<dbReference type="AlphaFoldDB" id="A0A7C8Q3S7"/>
<protein>
    <submittedName>
        <fullName evidence="3">Uncharacterized protein</fullName>
    </submittedName>
</protein>
<feature type="region of interest" description="Disordered" evidence="1">
    <location>
        <begin position="63"/>
        <end position="113"/>
    </location>
</feature>
<proteinExistence type="predicted"/>
<accession>A0A7C8Q3S7</accession>
<gene>
    <name evidence="3" type="ORF">TWF788_004292</name>
</gene>
<feature type="region of interest" description="Disordered" evidence="1">
    <location>
        <begin position="216"/>
        <end position="249"/>
    </location>
</feature>
<comment type="caution">
    <text evidence="3">The sequence shown here is derived from an EMBL/GenBank/DDBJ whole genome shotgun (WGS) entry which is preliminary data.</text>
</comment>
<dbReference type="EMBL" id="JAABOE010000002">
    <property type="protein sequence ID" value="KAF3192104.1"/>
    <property type="molecule type" value="Genomic_DNA"/>
</dbReference>
<evidence type="ECO:0000256" key="2">
    <source>
        <dbReference type="SAM" id="SignalP"/>
    </source>
</evidence>
<feature type="compositionally biased region" description="Pro residues" evidence="1">
    <location>
        <begin position="74"/>
        <end position="89"/>
    </location>
</feature>